<feature type="transmembrane region" description="Helical" evidence="1">
    <location>
        <begin position="151"/>
        <end position="171"/>
    </location>
</feature>
<evidence type="ECO:0000256" key="1">
    <source>
        <dbReference type="SAM" id="Phobius"/>
    </source>
</evidence>
<dbReference type="RefSeq" id="WP_185894605.1">
    <property type="nucleotide sequence ID" value="NZ_CP060028.1"/>
</dbReference>
<dbReference type="InterPro" id="IPR003675">
    <property type="entry name" value="Rce1/LyrA-like_dom"/>
</dbReference>
<keyword evidence="1" id="KW-1133">Transmembrane helix</keyword>
<feature type="transmembrane region" description="Helical" evidence="1">
    <location>
        <begin position="81"/>
        <end position="104"/>
    </location>
</feature>
<dbReference type="Proteomes" id="UP000515506">
    <property type="component" value="Chromosome"/>
</dbReference>
<organism evidence="3 4">
    <name type="scientific">Pseudoxanthomonas mexicana</name>
    <dbReference type="NCBI Taxonomy" id="128785"/>
    <lineage>
        <taxon>Bacteria</taxon>
        <taxon>Pseudomonadati</taxon>
        <taxon>Pseudomonadota</taxon>
        <taxon>Gammaproteobacteria</taxon>
        <taxon>Lysobacterales</taxon>
        <taxon>Lysobacteraceae</taxon>
        <taxon>Pseudoxanthomonas</taxon>
    </lineage>
</organism>
<feature type="transmembrane region" description="Helical" evidence="1">
    <location>
        <begin position="177"/>
        <end position="195"/>
    </location>
</feature>
<proteinExistence type="predicted"/>
<sequence length="220" mass="23814">MEQTRVSGSKLSLVDALIVSTICFGLFIVASTQAMLAGYPDAEFSDASNVYGILIEVILAVCALLYLHFRHFDIRSLYPRPQWMGALEGVGIYAVAVVLGGLVTETFEGNDSSIPVVAFSFQGVSLASTVAFAMVNGIFEEVFLLGVLLRGLKGQGMWFAVGFSMLVRLLYHTYQGPVGVLSVLAFGLVLTVFYLRTGRLWPVVFAHILGDIVPVFFGEG</sequence>
<keyword evidence="1" id="KW-0812">Transmembrane</keyword>
<dbReference type="Pfam" id="PF02517">
    <property type="entry name" value="Rce1-like"/>
    <property type="match status" value="1"/>
</dbReference>
<keyword evidence="4" id="KW-1185">Reference proteome</keyword>
<reference evidence="3 4" key="1">
    <citation type="submission" date="2020-08" db="EMBL/GenBank/DDBJ databases">
        <title>Streptomycin resistant and MDR strain, P. mexicana.</title>
        <authorList>
            <person name="Ganesh-kumar S."/>
            <person name="Zhe T."/>
            <person name="Yu Z."/>
            <person name="Min Y."/>
        </authorList>
    </citation>
    <scope>NUCLEOTIDE SEQUENCE [LARGE SCALE GENOMIC DNA]</scope>
    <source>
        <strain evidence="3 4">GTZY</strain>
    </source>
</reference>
<keyword evidence="1" id="KW-0472">Membrane</keyword>
<gene>
    <name evidence="3" type="ORF">H4W19_12845</name>
</gene>
<dbReference type="EMBL" id="CP060028">
    <property type="protein sequence ID" value="QND79240.1"/>
    <property type="molecule type" value="Genomic_DNA"/>
</dbReference>
<keyword evidence="3" id="KW-0645">Protease</keyword>
<keyword evidence="3" id="KW-0378">Hydrolase</keyword>
<feature type="transmembrane region" description="Helical" evidence="1">
    <location>
        <begin position="50"/>
        <end position="69"/>
    </location>
</feature>
<evidence type="ECO:0000313" key="3">
    <source>
        <dbReference type="EMBL" id="QND79240.1"/>
    </source>
</evidence>
<name>A0ABX6R7M7_PSEMX</name>
<evidence type="ECO:0000259" key="2">
    <source>
        <dbReference type="Pfam" id="PF02517"/>
    </source>
</evidence>
<dbReference type="GO" id="GO:0008237">
    <property type="term" value="F:metallopeptidase activity"/>
    <property type="evidence" value="ECO:0007669"/>
    <property type="project" value="UniProtKB-KW"/>
</dbReference>
<evidence type="ECO:0000313" key="4">
    <source>
        <dbReference type="Proteomes" id="UP000515506"/>
    </source>
</evidence>
<accession>A0ABX6R7M7</accession>
<feature type="transmembrane region" description="Helical" evidence="1">
    <location>
        <begin position="200"/>
        <end position="217"/>
    </location>
</feature>
<feature type="transmembrane region" description="Helical" evidence="1">
    <location>
        <begin position="116"/>
        <end position="139"/>
    </location>
</feature>
<feature type="domain" description="CAAX prenyl protease 2/Lysostaphin resistance protein A-like" evidence="2">
    <location>
        <begin position="126"/>
        <end position="212"/>
    </location>
</feature>
<feature type="transmembrane region" description="Helical" evidence="1">
    <location>
        <begin position="12"/>
        <end position="30"/>
    </location>
</feature>
<protein>
    <submittedName>
        <fullName evidence="3">CPBP family intramembrane metalloprotease</fullName>
    </submittedName>
</protein>
<keyword evidence="3" id="KW-0482">Metalloprotease</keyword>